<dbReference type="EMBL" id="SAUW01000017">
    <property type="protein sequence ID" value="RWR08488.1"/>
    <property type="molecule type" value="Genomic_DNA"/>
</dbReference>
<gene>
    <name evidence="1" type="ORF">D2T33_15445</name>
</gene>
<organism evidence="1 2">
    <name type="scientific">Paenirhodobacter populi</name>
    <dbReference type="NCBI Taxonomy" id="2306993"/>
    <lineage>
        <taxon>Bacteria</taxon>
        <taxon>Pseudomonadati</taxon>
        <taxon>Pseudomonadota</taxon>
        <taxon>Alphaproteobacteria</taxon>
        <taxon>Rhodobacterales</taxon>
        <taxon>Rhodobacter group</taxon>
        <taxon>Paenirhodobacter</taxon>
    </lineage>
</organism>
<keyword evidence="2" id="KW-1185">Reference proteome</keyword>
<name>A0A443IPJ7_9RHOB</name>
<evidence type="ECO:0000313" key="2">
    <source>
        <dbReference type="Proteomes" id="UP000285710"/>
    </source>
</evidence>
<proteinExistence type="predicted"/>
<protein>
    <submittedName>
        <fullName evidence="1">Uncharacterized protein</fullName>
    </submittedName>
</protein>
<accession>A0A443IPJ7</accession>
<dbReference type="AlphaFoldDB" id="A0A443IPJ7"/>
<sequence>MLNPNEIRDFRPPTWMGRREKRAFNSVQKLRKSRNSPLKETEIPVLIEYVRTMVRIETLQAIFDDDDRRMRTSRDASVKSRLIATARQIDASTKLAQGLWDRLICTVVAQ</sequence>
<reference evidence="1 2" key="1">
    <citation type="submission" date="2019-01" db="EMBL/GenBank/DDBJ databases">
        <title>Sinorhodobacter populi sp. nov. isolated from the symptomatic bark tissue of Populus euramericana canker.</title>
        <authorList>
            <person name="Xu G."/>
        </authorList>
    </citation>
    <scope>NUCLEOTIDE SEQUENCE [LARGE SCALE GENOMIC DNA]</scope>
    <source>
        <strain evidence="1 2">2D-5</strain>
    </source>
</reference>
<evidence type="ECO:0000313" key="1">
    <source>
        <dbReference type="EMBL" id="RWR08488.1"/>
    </source>
</evidence>
<reference evidence="1 2" key="2">
    <citation type="submission" date="2019-01" db="EMBL/GenBank/DDBJ databases">
        <authorList>
            <person name="Li Y."/>
        </authorList>
    </citation>
    <scope>NUCLEOTIDE SEQUENCE [LARGE SCALE GENOMIC DNA]</scope>
    <source>
        <strain evidence="1 2">2D-5</strain>
    </source>
</reference>
<dbReference type="Proteomes" id="UP000285710">
    <property type="component" value="Unassembled WGS sequence"/>
</dbReference>
<dbReference type="RefSeq" id="WP_128270349.1">
    <property type="nucleotide sequence ID" value="NZ_SAUW01000017.1"/>
</dbReference>
<comment type="caution">
    <text evidence="1">The sequence shown here is derived from an EMBL/GenBank/DDBJ whole genome shotgun (WGS) entry which is preliminary data.</text>
</comment>